<evidence type="ECO:0000313" key="3">
    <source>
        <dbReference type="Proteomes" id="UP000034588"/>
    </source>
</evidence>
<dbReference type="AlphaFoldDB" id="A0A0G1W2Y4"/>
<dbReference type="EMBL" id="LCQD01000005">
    <property type="protein sequence ID" value="KKW13096.1"/>
    <property type="molecule type" value="Genomic_DNA"/>
</dbReference>
<feature type="compositionally biased region" description="Basic residues" evidence="1">
    <location>
        <begin position="136"/>
        <end position="147"/>
    </location>
</feature>
<organism evidence="2 3">
    <name type="scientific">Candidatus Gottesmanbacteria bacterium GW2011_GWB1_49_7</name>
    <dbReference type="NCBI Taxonomy" id="1618448"/>
    <lineage>
        <taxon>Bacteria</taxon>
        <taxon>Candidatus Gottesmaniibacteriota</taxon>
    </lineage>
</organism>
<feature type="compositionally biased region" description="Acidic residues" evidence="1">
    <location>
        <begin position="113"/>
        <end position="125"/>
    </location>
</feature>
<accession>A0A0G1W2Y4</accession>
<feature type="region of interest" description="Disordered" evidence="1">
    <location>
        <begin position="41"/>
        <end position="167"/>
    </location>
</feature>
<dbReference type="Proteomes" id="UP000034588">
    <property type="component" value="Unassembled WGS sequence"/>
</dbReference>
<name>A0A0G1W2Y4_9BACT</name>
<comment type="caution">
    <text evidence="2">The sequence shown here is derived from an EMBL/GenBank/DDBJ whole genome shotgun (WGS) entry which is preliminary data.</text>
</comment>
<proteinExistence type="predicted"/>
<sequence>MDYTRIGKAFIAFGQTLIGEGITIERPVQEAVPVPAPKVEVKATPKAESALQAEPTPQAKPTPKVEAQPEVRLTPKVEIPEPKKEVIPESKKEDLRAIAGRRQLKVRPPEPTPEPEVEEEEEESEPAAAMLEPPKRGGRPKGSKNRPKTKDEPAVKNLVKPSKADKKDETLEAPIDLYLAKIEGRAALKELINQFGLPVAVIHRNEDALREGIKNCFLEGKFNPFEDSEDEVNGDVDENALDANTEDIELAEEGGGSVAELAKDLEEYMTDDPDGVAGGWKKQQKCDLICSKCQAELIGRCGAHFFELGENKG</sequence>
<protein>
    <submittedName>
        <fullName evidence="2">Uncharacterized protein</fullName>
    </submittedName>
</protein>
<gene>
    <name evidence="2" type="ORF">UY48_C0005G0052</name>
</gene>
<feature type="compositionally biased region" description="Basic and acidic residues" evidence="1">
    <location>
        <begin position="67"/>
        <end position="96"/>
    </location>
</feature>
<evidence type="ECO:0000256" key="1">
    <source>
        <dbReference type="SAM" id="MobiDB-lite"/>
    </source>
</evidence>
<reference evidence="2 3" key="1">
    <citation type="journal article" date="2015" name="Nature">
        <title>rRNA introns, odd ribosomes, and small enigmatic genomes across a large radiation of phyla.</title>
        <authorList>
            <person name="Brown C.T."/>
            <person name="Hug L.A."/>
            <person name="Thomas B.C."/>
            <person name="Sharon I."/>
            <person name="Castelle C.J."/>
            <person name="Singh A."/>
            <person name="Wilkins M.J."/>
            <person name="Williams K.H."/>
            <person name="Banfield J.F."/>
        </authorList>
    </citation>
    <scope>NUCLEOTIDE SEQUENCE [LARGE SCALE GENOMIC DNA]</scope>
</reference>
<evidence type="ECO:0000313" key="2">
    <source>
        <dbReference type="EMBL" id="KKW13096.1"/>
    </source>
</evidence>